<gene>
    <name evidence="1" type="ORF">PR048_030645</name>
</gene>
<proteinExistence type="predicted"/>
<name>A0ABQ9GDD2_9NEOP</name>
<comment type="caution">
    <text evidence="1">The sequence shown here is derived from an EMBL/GenBank/DDBJ whole genome shotgun (WGS) entry which is preliminary data.</text>
</comment>
<organism evidence="1 2">
    <name type="scientific">Dryococelus australis</name>
    <dbReference type="NCBI Taxonomy" id="614101"/>
    <lineage>
        <taxon>Eukaryota</taxon>
        <taxon>Metazoa</taxon>
        <taxon>Ecdysozoa</taxon>
        <taxon>Arthropoda</taxon>
        <taxon>Hexapoda</taxon>
        <taxon>Insecta</taxon>
        <taxon>Pterygota</taxon>
        <taxon>Neoptera</taxon>
        <taxon>Polyneoptera</taxon>
        <taxon>Phasmatodea</taxon>
        <taxon>Verophasmatodea</taxon>
        <taxon>Anareolatae</taxon>
        <taxon>Phasmatidae</taxon>
        <taxon>Eurycanthinae</taxon>
        <taxon>Dryococelus</taxon>
    </lineage>
</organism>
<evidence type="ECO:0000313" key="2">
    <source>
        <dbReference type="Proteomes" id="UP001159363"/>
    </source>
</evidence>
<keyword evidence="2" id="KW-1185">Reference proteome</keyword>
<protein>
    <submittedName>
        <fullName evidence="1">Uncharacterized protein</fullName>
    </submittedName>
</protein>
<accession>A0ABQ9GDD2</accession>
<dbReference type="Proteomes" id="UP001159363">
    <property type="component" value="Chromosome 13"/>
</dbReference>
<evidence type="ECO:0000313" key="1">
    <source>
        <dbReference type="EMBL" id="KAJ8869084.1"/>
    </source>
</evidence>
<dbReference type="EMBL" id="JARBHB010000014">
    <property type="protein sequence ID" value="KAJ8869084.1"/>
    <property type="molecule type" value="Genomic_DNA"/>
</dbReference>
<reference evidence="1 2" key="1">
    <citation type="submission" date="2023-02" db="EMBL/GenBank/DDBJ databases">
        <title>LHISI_Scaffold_Assembly.</title>
        <authorList>
            <person name="Stuart O.P."/>
            <person name="Cleave R."/>
            <person name="Magrath M.J.L."/>
            <person name="Mikheyev A.S."/>
        </authorList>
    </citation>
    <scope>NUCLEOTIDE SEQUENCE [LARGE SCALE GENOMIC DNA]</scope>
    <source>
        <strain evidence="1">Daus_M_001</strain>
        <tissue evidence="1">Leg muscle</tissue>
    </source>
</reference>
<sequence>MPVSGSQSEEVCNLQGVGGGVVGVNLCLDPLSPLLRGKTDLWGGEGVVDAMCVCVSFCFDGKVAALYGIGVCSEQRLDVTGGSVLKLNVYKSEDVSISWAVHPGSVLSKASESAQFTVNNLYRMRLEDFSFNDLQVVCTALCVPELQVPVRWQNAHCTELDATVLYILEHNSLVRWLPLQTELILVSDLVAQNEATTRPRNVCIRKIYVLHILSFTIFLRFFPLWDETNDLACMQPGNDKKQHMLKEQGKYIFDRAVSNPCKRHNCDFSVAAVHSFQHTHQILQGPSPSSLPDFFPINTALMLKAYTTNYLIMSGIPHGNLEPIVAMWPIFFDEVKRVGDSTDKLAASKISDFPHSYVKEEVFILSPKDNAVVRCCPIADVWYAREERTGLTKQKKGGGAMRWGPGGVYFWRARWAAGPARCSWKQLAVSTSFLPLLTPHHYPSRKLHQCYNYRVFYLFMAIDVSSLMDRDDCLSQELAVHIRCAQQEPATRAELGETGFTAATHERTWLDYSPPTKANWVRFPVGPPPGCSQLGIVPLDDAGRQVFLGISRFPRPCIRRCSILTSLHPHRLSRPRCEEPSTYLHSLIRTPAAHASEMLERCSSVRHNAHPQNLALPIRDLKNSRARQLHIAVSNQWGLFICVTVHKSVESNLQVIELANFSCPLIFSTGLRRLRRACFPANLANQRQPSYVSDFSRSLHSAVASSSPRFMIVGSQDLGVKSRPNLFTSPFITTRCQAPSRTCELSQHSPPGCVILLIRCAVVVKPLASRHDLTGSLPSGGRTRISTDGNPGCHYSRVFSEYSLLLSTIVIFPCSISNLAHPTSPLAHVYRTAIVVALASGRSSALRLMHTRPHT</sequence>